<name>A0ABR2INW3_9EUKA</name>
<keyword evidence="4" id="KW-1185">Reference proteome</keyword>
<evidence type="ECO:0000313" key="4">
    <source>
        <dbReference type="Proteomes" id="UP001470230"/>
    </source>
</evidence>
<organism evidence="3 4">
    <name type="scientific">Tritrichomonas musculus</name>
    <dbReference type="NCBI Taxonomy" id="1915356"/>
    <lineage>
        <taxon>Eukaryota</taxon>
        <taxon>Metamonada</taxon>
        <taxon>Parabasalia</taxon>
        <taxon>Tritrichomonadida</taxon>
        <taxon>Tritrichomonadidae</taxon>
        <taxon>Tritrichomonas</taxon>
    </lineage>
</organism>
<sequence length="467" mass="54783">MFFHNILTNITKYFKKGKGTDNESQTYKFNEIQQALNNLEKHQDNLEEILNLILESCFSAGDIENMSKTIEILQQLLANDEQRVQQYQKKAVDYKNQNKIDKAKKFNQKRKNFCKKNKLIIHTIHFLENTKFQVQISKSISKLPLLYPNKEPENTNKLPDSETDDYTNSSKNNQNQQEYFENLNNLILNTEFGPSDEENISNSITNLLQILDDSDQQTQREVQKSIELKQQNNLSQAQNRLQINKILIFYSNEIIQLISILQKKLTFIQIDQNVSQLPIEYPTSSEFPEIQSDESEQQDFLDQINSQILNTNFNSKDEKILSNSIDKLRAISVFNDEIIQNEKKKISDFKKSKQIQLINGHKDLKSIFKRTNEDIKQILENIEFQLENTKQNKMTSKMIKKFSKKKLDDDDDDESDDFDQEQDQDDLMNAEIDEFNDLNSEFEKIGDMLNVNLDINDNDDDTDSDFD</sequence>
<evidence type="ECO:0000313" key="3">
    <source>
        <dbReference type="EMBL" id="KAK8865366.1"/>
    </source>
</evidence>
<protein>
    <submittedName>
        <fullName evidence="3">Uncharacterized protein</fullName>
    </submittedName>
</protein>
<feature type="coiled-coil region" evidence="1">
    <location>
        <begin position="29"/>
        <end position="97"/>
    </location>
</feature>
<proteinExistence type="predicted"/>
<feature type="region of interest" description="Disordered" evidence="2">
    <location>
        <begin position="405"/>
        <end position="427"/>
    </location>
</feature>
<feature type="compositionally biased region" description="Acidic residues" evidence="2">
    <location>
        <begin position="409"/>
        <end position="427"/>
    </location>
</feature>
<feature type="region of interest" description="Disordered" evidence="2">
    <location>
        <begin position="146"/>
        <end position="172"/>
    </location>
</feature>
<keyword evidence="1" id="KW-0175">Coiled coil</keyword>
<reference evidence="3 4" key="1">
    <citation type="submission" date="2024-04" db="EMBL/GenBank/DDBJ databases">
        <title>Tritrichomonas musculus Genome.</title>
        <authorList>
            <person name="Alves-Ferreira E."/>
            <person name="Grigg M."/>
            <person name="Lorenzi H."/>
            <person name="Galac M."/>
        </authorList>
    </citation>
    <scope>NUCLEOTIDE SEQUENCE [LARGE SCALE GENOMIC DNA]</scope>
    <source>
        <strain evidence="3 4">EAF2021</strain>
    </source>
</reference>
<evidence type="ECO:0000256" key="1">
    <source>
        <dbReference type="SAM" id="Coils"/>
    </source>
</evidence>
<comment type="caution">
    <text evidence="3">The sequence shown here is derived from an EMBL/GenBank/DDBJ whole genome shotgun (WGS) entry which is preliminary data.</text>
</comment>
<accession>A0ABR2INW3</accession>
<dbReference type="Proteomes" id="UP001470230">
    <property type="component" value="Unassembled WGS sequence"/>
</dbReference>
<gene>
    <name evidence="3" type="ORF">M9Y10_010908</name>
</gene>
<evidence type="ECO:0000256" key="2">
    <source>
        <dbReference type="SAM" id="MobiDB-lite"/>
    </source>
</evidence>
<dbReference type="EMBL" id="JAPFFF010000016">
    <property type="protein sequence ID" value="KAK8865366.1"/>
    <property type="molecule type" value="Genomic_DNA"/>
</dbReference>